<dbReference type="PANTHER" id="PTHR13230:SF5">
    <property type="entry name" value="GENERAL TRANSCRIPTION FACTOR 3C POLYPEPTIDE 5"/>
    <property type="match status" value="1"/>
</dbReference>
<gene>
    <name evidence="3" type="ORF">BS47DRAFT_1343430</name>
</gene>
<feature type="compositionally biased region" description="Basic residues" evidence="1">
    <location>
        <begin position="415"/>
        <end position="429"/>
    </location>
</feature>
<dbReference type="OrthoDB" id="5598268at2759"/>
<reference evidence="3" key="1">
    <citation type="journal article" date="2020" name="Nat. Commun.">
        <title>Large-scale genome sequencing of mycorrhizal fungi provides insights into the early evolution of symbiotic traits.</title>
        <authorList>
            <person name="Miyauchi S."/>
            <person name="Kiss E."/>
            <person name="Kuo A."/>
            <person name="Drula E."/>
            <person name="Kohler A."/>
            <person name="Sanchez-Garcia M."/>
            <person name="Morin E."/>
            <person name="Andreopoulos B."/>
            <person name="Barry K.W."/>
            <person name="Bonito G."/>
            <person name="Buee M."/>
            <person name="Carver A."/>
            <person name="Chen C."/>
            <person name="Cichocki N."/>
            <person name="Clum A."/>
            <person name="Culley D."/>
            <person name="Crous P.W."/>
            <person name="Fauchery L."/>
            <person name="Girlanda M."/>
            <person name="Hayes R.D."/>
            <person name="Keri Z."/>
            <person name="LaButti K."/>
            <person name="Lipzen A."/>
            <person name="Lombard V."/>
            <person name="Magnuson J."/>
            <person name="Maillard F."/>
            <person name="Murat C."/>
            <person name="Nolan M."/>
            <person name="Ohm R.A."/>
            <person name="Pangilinan J."/>
            <person name="Pereira M.F."/>
            <person name="Perotto S."/>
            <person name="Peter M."/>
            <person name="Pfister S."/>
            <person name="Riley R."/>
            <person name="Sitrit Y."/>
            <person name="Stielow J.B."/>
            <person name="Szollosi G."/>
            <person name="Zifcakova L."/>
            <person name="Stursova M."/>
            <person name="Spatafora J.W."/>
            <person name="Tedersoo L."/>
            <person name="Vaario L.M."/>
            <person name="Yamada A."/>
            <person name="Yan M."/>
            <person name="Wang P."/>
            <person name="Xu J."/>
            <person name="Bruns T."/>
            <person name="Baldrian P."/>
            <person name="Vilgalys R."/>
            <person name="Dunand C."/>
            <person name="Henrissat B."/>
            <person name="Grigoriev I.V."/>
            <person name="Hibbett D."/>
            <person name="Nagy L.G."/>
            <person name="Martin F.M."/>
        </authorList>
    </citation>
    <scope>NUCLEOTIDE SEQUENCE</scope>
    <source>
        <strain evidence="3">UP504</strain>
    </source>
</reference>
<dbReference type="GO" id="GO:0000127">
    <property type="term" value="C:transcription factor TFIIIC complex"/>
    <property type="evidence" value="ECO:0007669"/>
    <property type="project" value="InterPro"/>
</dbReference>
<name>A0A9P6AZ99_9AGAM</name>
<comment type="caution">
    <text evidence="3">The sequence shown here is derived from an EMBL/GenBank/DDBJ whole genome shotgun (WGS) entry which is preliminary data.</text>
</comment>
<protein>
    <recommendedName>
        <fullName evidence="2">Transcription factor IIIC subunit 5 HTH domain-containing protein</fullName>
    </recommendedName>
</protein>
<evidence type="ECO:0000256" key="1">
    <source>
        <dbReference type="SAM" id="MobiDB-lite"/>
    </source>
</evidence>
<dbReference type="AlphaFoldDB" id="A0A9P6AZ99"/>
<dbReference type="GO" id="GO:0006384">
    <property type="term" value="P:transcription initiation at RNA polymerase III promoter"/>
    <property type="evidence" value="ECO:0007669"/>
    <property type="project" value="InterPro"/>
</dbReference>
<dbReference type="GO" id="GO:0001002">
    <property type="term" value="F:RNA polymerase III type 1 promoter sequence-specific DNA binding"/>
    <property type="evidence" value="ECO:0007669"/>
    <property type="project" value="TreeGrafter"/>
</dbReference>
<dbReference type="EMBL" id="MU128964">
    <property type="protein sequence ID" value="KAF9514110.1"/>
    <property type="molecule type" value="Genomic_DNA"/>
</dbReference>
<dbReference type="InterPro" id="IPR019136">
    <property type="entry name" value="TF_IIIC_su-5_HTH"/>
</dbReference>
<feature type="region of interest" description="Disordered" evidence="1">
    <location>
        <begin position="409"/>
        <end position="457"/>
    </location>
</feature>
<sequence>MDIDDGPVVPEVAGEYTTEIVGSTVQNHSISHTQNPLNAGMVDFQYQPDPNDRITKLRASIDQMDEDYTIYEPSTSSPAAGPSTNIAIDANQESEGWNREEKALVARSNLRMFPPPLFSRQGIQQNYNYKQNPVSVPQTVVDEETGVEKQRLVNKHRWKGLAMIFISGDDEVPEQPPEASPAIKAKIDMDLLERIKQKFETRPVWSRIGLFNQFSAKEVKDISNYSNKSLLALACYAFKGGPFHDLLVRFGYDPRLSIESHQYQRLFFRDKDAQKTGGRRRKGLTDDSTAAPSRKPAAANWPLQDDERNTLSGFSSLRLLNALPNRATGGGSGFQVCDVTDPVLKLLLANESHWRDEFHEHDGWYKHEPLERIKALMRLKFIGLKEGRLYTDEESMQFIQQAGSLVEEDGEKKLRPYRNHGHKTNRAKKGMSEPEKQAARLRAALQRDGAGGEEAAG</sequence>
<proteinExistence type="predicted"/>
<organism evidence="3 4">
    <name type="scientific">Hydnum rufescens UP504</name>
    <dbReference type="NCBI Taxonomy" id="1448309"/>
    <lineage>
        <taxon>Eukaryota</taxon>
        <taxon>Fungi</taxon>
        <taxon>Dikarya</taxon>
        <taxon>Basidiomycota</taxon>
        <taxon>Agaricomycotina</taxon>
        <taxon>Agaricomycetes</taxon>
        <taxon>Cantharellales</taxon>
        <taxon>Hydnaceae</taxon>
        <taxon>Hydnum</taxon>
    </lineage>
</organism>
<evidence type="ECO:0000313" key="3">
    <source>
        <dbReference type="EMBL" id="KAF9514110.1"/>
    </source>
</evidence>
<dbReference type="InterPro" id="IPR040454">
    <property type="entry name" value="TF_IIIC_Tfc1/Sfc1"/>
</dbReference>
<evidence type="ECO:0000313" key="4">
    <source>
        <dbReference type="Proteomes" id="UP000886523"/>
    </source>
</evidence>
<feature type="region of interest" description="Disordered" evidence="1">
    <location>
        <begin position="274"/>
        <end position="302"/>
    </location>
</feature>
<dbReference type="GO" id="GO:0001003">
    <property type="term" value="F:RNA polymerase III type 2 promoter sequence-specific DNA binding"/>
    <property type="evidence" value="ECO:0007669"/>
    <property type="project" value="TreeGrafter"/>
</dbReference>
<dbReference type="Pfam" id="PF09734">
    <property type="entry name" value="Tau95"/>
    <property type="match status" value="1"/>
</dbReference>
<accession>A0A9P6AZ99</accession>
<keyword evidence="4" id="KW-1185">Reference proteome</keyword>
<evidence type="ECO:0000259" key="2">
    <source>
        <dbReference type="Pfam" id="PF09734"/>
    </source>
</evidence>
<feature type="domain" description="Transcription factor IIIC subunit 5 HTH" evidence="2">
    <location>
        <begin position="112"/>
        <end position="269"/>
    </location>
</feature>
<dbReference type="Proteomes" id="UP000886523">
    <property type="component" value="Unassembled WGS sequence"/>
</dbReference>
<dbReference type="PANTHER" id="PTHR13230">
    <property type="entry name" value="GENERAL TRANSCRIPTION FACTOR IIIC, POLYPEPTIDE 5"/>
    <property type="match status" value="1"/>
</dbReference>